<keyword evidence="5 7" id="KW-0131">Cell cycle</keyword>
<organism evidence="10 11">
    <name type="scientific">Salix brachista</name>
    <dbReference type="NCBI Taxonomy" id="2182728"/>
    <lineage>
        <taxon>Eukaryota</taxon>
        <taxon>Viridiplantae</taxon>
        <taxon>Streptophyta</taxon>
        <taxon>Embryophyta</taxon>
        <taxon>Tracheophyta</taxon>
        <taxon>Spermatophyta</taxon>
        <taxon>Magnoliopsida</taxon>
        <taxon>eudicotyledons</taxon>
        <taxon>Gunneridae</taxon>
        <taxon>Pentapetalae</taxon>
        <taxon>rosids</taxon>
        <taxon>fabids</taxon>
        <taxon>Malpighiales</taxon>
        <taxon>Salicaceae</taxon>
        <taxon>Saliceae</taxon>
        <taxon>Salix</taxon>
    </lineage>
</organism>
<dbReference type="PANTHER" id="PTHR13220">
    <property type="entry name" value="TIMELESS INTERACTING-RELATED"/>
    <property type="match status" value="1"/>
</dbReference>
<evidence type="ECO:0000256" key="4">
    <source>
        <dbReference type="ARBA" id="ARBA00023242"/>
    </source>
</evidence>
<evidence type="ECO:0000256" key="3">
    <source>
        <dbReference type="ARBA" id="ARBA00022763"/>
    </source>
</evidence>
<dbReference type="PROSITE" id="PS50158">
    <property type="entry name" value="ZF_CCHC"/>
    <property type="match status" value="1"/>
</dbReference>
<sequence>MEKTNAAPTGCYKCGRPGHWSRDCPDSNPNPNPSSNPNSSRSFPSNNNSSSNNSNYNSVSNSKPEKAAEKPKKVPRSRPKLTPELLLGEDNGLGFVLRHFPRNFKYRGRGHEVSDLGNLIGLYSEWHSHLLPYYSFDQFVHKVEQVASTKRAKMCIRELRERVASGGDPTKLRESLTEHVSANVEHGMLVVLLLQMHLGHDVFYGYRAPLEMDNSIDLSTPDEGLNSEVAHDEEDPLSKNHDVDVIPEDMLHEVYDRATEEPTQTLNRRDTELPNEINGASCSNEDSITEEQKARIEANRLRALERAEARAQSLQSS</sequence>
<feature type="region of interest" description="Disordered" evidence="8">
    <location>
        <begin position="1"/>
        <end position="85"/>
    </location>
</feature>
<evidence type="ECO:0000313" key="11">
    <source>
        <dbReference type="Proteomes" id="UP000326939"/>
    </source>
</evidence>
<protein>
    <recommendedName>
        <fullName evidence="9">CCHC-type domain-containing protein</fullName>
    </recommendedName>
</protein>
<dbReference type="EMBL" id="VDCV01000010">
    <property type="protein sequence ID" value="KAB5537964.1"/>
    <property type="molecule type" value="Genomic_DNA"/>
</dbReference>
<accession>A0A5N5L5D5</accession>
<dbReference type="GO" id="GO:0000076">
    <property type="term" value="P:DNA replication checkpoint signaling"/>
    <property type="evidence" value="ECO:0007669"/>
    <property type="project" value="UniProtKB-UniRule"/>
</dbReference>
<keyword evidence="11" id="KW-1185">Reference proteome</keyword>
<evidence type="ECO:0000256" key="7">
    <source>
        <dbReference type="RuleBase" id="RU366049"/>
    </source>
</evidence>
<evidence type="ECO:0000256" key="5">
    <source>
        <dbReference type="ARBA" id="ARBA00023306"/>
    </source>
</evidence>
<dbReference type="GO" id="GO:0031297">
    <property type="term" value="P:replication fork processing"/>
    <property type="evidence" value="ECO:0007669"/>
    <property type="project" value="UniProtKB-UniRule"/>
</dbReference>
<comment type="similarity">
    <text evidence="2 7">Belongs to the CSM3 family.</text>
</comment>
<reference evidence="11" key="1">
    <citation type="journal article" date="2019" name="Gigascience">
        <title>De novo genome assembly of the endangered Acer yangbiense, a plant species with extremely small populations endemic to Yunnan Province, China.</title>
        <authorList>
            <person name="Yang J."/>
            <person name="Wariss H.M."/>
            <person name="Tao L."/>
            <person name="Zhang R."/>
            <person name="Yun Q."/>
            <person name="Hollingsworth P."/>
            <person name="Dao Z."/>
            <person name="Luo G."/>
            <person name="Guo H."/>
            <person name="Ma Y."/>
            <person name="Sun W."/>
        </authorList>
    </citation>
    <scope>NUCLEOTIDE SEQUENCE [LARGE SCALE GENOMIC DNA]</scope>
    <source>
        <strain evidence="11">cv. br00</strain>
    </source>
</reference>
<evidence type="ECO:0000256" key="8">
    <source>
        <dbReference type="SAM" id="MobiDB-lite"/>
    </source>
</evidence>
<dbReference type="AlphaFoldDB" id="A0A5N5L5D5"/>
<dbReference type="InterPro" id="IPR001878">
    <property type="entry name" value="Znf_CCHC"/>
</dbReference>
<comment type="subcellular location">
    <subcellularLocation>
        <location evidence="1 7">Nucleus</location>
    </subcellularLocation>
</comment>
<feature type="compositionally biased region" description="Low complexity" evidence="8">
    <location>
        <begin position="35"/>
        <end position="62"/>
    </location>
</feature>
<dbReference type="Pfam" id="PF00098">
    <property type="entry name" value="zf-CCHC"/>
    <property type="match status" value="1"/>
</dbReference>
<evidence type="ECO:0000259" key="9">
    <source>
        <dbReference type="PROSITE" id="PS50158"/>
    </source>
</evidence>
<feature type="domain" description="CCHC-type" evidence="9">
    <location>
        <begin position="11"/>
        <end position="26"/>
    </location>
</feature>
<keyword evidence="6" id="KW-0862">Zinc</keyword>
<gene>
    <name evidence="10" type="ORF">DKX38_015497</name>
</gene>
<evidence type="ECO:0000256" key="2">
    <source>
        <dbReference type="ARBA" id="ARBA00006075"/>
    </source>
</evidence>
<feature type="compositionally biased region" description="Basic and acidic residues" evidence="8">
    <location>
        <begin position="63"/>
        <end position="72"/>
    </location>
</feature>
<feature type="region of interest" description="Disordered" evidence="8">
    <location>
        <begin position="259"/>
        <end position="290"/>
    </location>
</feature>
<keyword evidence="6" id="KW-0863">Zinc-finger</keyword>
<dbReference type="SUPFAM" id="SSF57756">
    <property type="entry name" value="Retrovirus zinc finger-like domains"/>
    <property type="match status" value="1"/>
</dbReference>
<proteinExistence type="inferred from homology"/>
<dbReference type="Gene3D" id="4.10.60.10">
    <property type="entry name" value="Zinc finger, CCHC-type"/>
    <property type="match status" value="1"/>
</dbReference>
<evidence type="ECO:0000256" key="1">
    <source>
        <dbReference type="ARBA" id="ARBA00004123"/>
    </source>
</evidence>
<dbReference type="InterPro" id="IPR040038">
    <property type="entry name" value="TIPIN/Csm3/Swi3"/>
</dbReference>
<name>A0A5N5L5D5_9ROSI</name>
<keyword evidence="4 7" id="KW-0539">Nucleus</keyword>
<dbReference type="InterPro" id="IPR012923">
    <property type="entry name" value="Csm3"/>
</dbReference>
<dbReference type="GO" id="GO:0006974">
    <property type="term" value="P:DNA damage response"/>
    <property type="evidence" value="ECO:0007669"/>
    <property type="project" value="UniProtKB-KW"/>
</dbReference>
<dbReference type="Proteomes" id="UP000326939">
    <property type="component" value="Chromosome 10"/>
</dbReference>
<dbReference type="GO" id="GO:0031298">
    <property type="term" value="C:replication fork protection complex"/>
    <property type="evidence" value="ECO:0007669"/>
    <property type="project" value="TreeGrafter"/>
</dbReference>
<dbReference type="PANTHER" id="PTHR13220:SF11">
    <property type="entry name" value="TIMELESS-INTERACTING PROTEIN"/>
    <property type="match status" value="1"/>
</dbReference>
<dbReference type="GO" id="GO:0043111">
    <property type="term" value="P:replication fork arrest"/>
    <property type="evidence" value="ECO:0007669"/>
    <property type="project" value="TreeGrafter"/>
</dbReference>
<evidence type="ECO:0000313" key="10">
    <source>
        <dbReference type="EMBL" id="KAB5537964.1"/>
    </source>
</evidence>
<keyword evidence="3 7" id="KW-0227">DNA damage</keyword>
<comment type="function">
    <text evidence="7">Plays an important role in the control of DNA replication and the maintenance of replication fork stability.</text>
</comment>
<dbReference type="Pfam" id="PF07962">
    <property type="entry name" value="Swi3"/>
    <property type="match status" value="1"/>
</dbReference>
<dbReference type="InterPro" id="IPR036875">
    <property type="entry name" value="Znf_CCHC_sf"/>
</dbReference>
<dbReference type="GO" id="GO:0003677">
    <property type="term" value="F:DNA binding"/>
    <property type="evidence" value="ECO:0007669"/>
    <property type="project" value="TreeGrafter"/>
</dbReference>
<dbReference type="GO" id="GO:0008270">
    <property type="term" value="F:zinc ion binding"/>
    <property type="evidence" value="ECO:0007669"/>
    <property type="project" value="UniProtKB-KW"/>
</dbReference>
<dbReference type="SMART" id="SM00343">
    <property type="entry name" value="ZnF_C2HC"/>
    <property type="match status" value="1"/>
</dbReference>
<evidence type="ECO:0000256" key="6">
    <source>
        <dbReference type="PROSITE-ProRule" id="PRU00047"/>
    </source>
</evidence>
<keyword evidence="6" id="KW-0479">Metal-binding</keyword>
<comment type="caution">
    <text evidence="10">The sequence shown here is derived from an EMBL/GenBank/DDBJ whole genome shotgun (WGS) entry which is preliminary data.</text>
</comment>